<name>A0A4R8Q905_9PEZI</name>
<comment type="caution">
    <text evidence="3">The sequence shown here is derived from an EMBL/GenBank/DDBJ whole genome shotgun (WGS) entry which is preliminary data.</text>
</comment>
<evidence type="ECO:0000256" key="2">
    <source>
        <dbReference type="SAM" id="SignalP"/>
    </source>
</evidence>
<protein>
    <submittedName>
        <fullName evidence="3">Uncharacterized protein</fullName>
    </submittedName>
</protein>
<keyword evidence="2" id="KW-0732">Signal</keyword>
<organism evidence="3 4">
    <name type="scientific">Colletotrichum spinosum</name>
    <dbReference type="NCBI Taxonomy" id="1347390"/>
    <lineage>
        <taxon>Eukaryota</taxon>
        <taxon>Fungi</taxon>
        <taxon>Dikarya</taxon>
        <taxon>Ascomycota</taxon>
        <taxon>Pezizomycotina</taxon>
        <taxon>Sordariomycetes</taxon>
        <taxon>Hypocreomycetidae</taxon>
        <taxon>Glomerellales</taxon>
        <taxon>Glomerellaceae</taxon>
        <taxon>Colletotrichum</taxon>
        <taxon>Colletotrichum orbiculare species complex</taxon>
    </lineage>
</organism>
<evidence type="ECO:0000313" key="4">
    <source>
        <dbReference type="Proteomes" id="UP000295083"/>
    </source>
</evidence>
<keyword evidence="4" id="KW-1185">Reference proteome</keyword>
<proteinExistence type="predicted"/>
<evidence type="ECO:0000256" key="1">
    <source>
        <dbReference type="SAM" id="MobiDB-lite"/>
    </source>
</evidence>
<feature type="region of interest" description="Disordered" evidence="1">
    <location>
        <begin position="44"/>
        <end position="88"/>
    </location>
</feature>
<feature type="compositionally biased region" description="Low complexity" evidence="1">
    <location>
        <begin position="66"/>
        <end position="88"/>
    </location>
</feature>
<feature type="chain" id="PRO_5020305581" evidence="2">
    <location>
        <begin position="24"/>
        <end position="109"/>
    </location>
</feature>
<feature type="signal peptide" evidence="2">
    <location>
        <begin position="1"/>
        <end position="23"/>
    </location>
</feature>
<gene>
    <name evidence="3" type="ORF">C8035_v010003</name>
</gene>
<sequence length="109" mass="11441">MLIPSLAQVATVGLAAFATIALAVPSMSGGVGVREIQGNLETVERTGSEPIAQAIGGGDLEKRRNNNNNNRNRNGNRNRPQTIRVPVAVPPAVAAAARGGNRRPNRRPN</sequence>
<dbReference type="Proteomes" id="UP000295083">
    <property type="component" value="Unassembled WGS sequence"/>
</dbReference>
<dbReference type="EMBL" id="QAPG01000045">
    <property type="protein sequence ID" value="TDZ35137.1"/>
    <property type="molecule type" value="Genomic_DNA"/>
</dbReference>
<dbReference type="AlphaFoldDB" id="A0A4R8Q905"/>
<reference evidence="3 4" key="1">
    <citation type="submission" date="2018-11" db="EMBL/GenBank/DDBJ databases">
        <title>Genome sequence and assembly of Colletotrichum spinosum.</title>
        <authorList>
            <person name="Gan P."/>
            <person name="Shirasu K."/>
        </authorList>
    </citation>
    <scope>NUCLEOTIDE SEQUENCE [LARGE SCALE GENOMIC DNA]</scope>
    <source>
        <strain evidence="3 4">CBS 515.97</strain>
    </source>
</reference>
<evidence type="ECO:0000313" key="3">
    <source>
        <dbReference type="EMBL" id="TDZ35137.1"/>
    </source>
</evidence>
<accession>A0A4R8Q905</accession>